<dbReference type="KEGG" id="sdyn:Mal52_22320"/>
<accession>A0A517ZMQ0</accession>
<evidence type="ECO:0000313" key="6">
    <source>
        <dbReference type="Proteomes" id="UP000319383"/>
    </source>
</evidence>
<dbReference type="GO" id="GO:0005886">
    <property type="term" value="C:plasma membrane"/>
    <property type="evidence" value="ECO:0007669"/>
    <property type="project" value="TreeGrafter"/>
</dbReference>
<proteinExistence type="inferred from homology"/>
<keyword evidence="3" id="KW-0067">ATP-binding</keyword>
<reference evidence="5 6" key="1">
    <citation type="submission" date="2019-02" db="EMBL/GenBank/DDBJ databases">
        <title>Deep-cultivation of Planctomycetes and their phenomic and genomic characterization uncovers novel biology.</title>
        <authorList>
            <person name="Wiegand S."/>
            <person name="Jogler M."/>
            <person name="Boedeker C."/>
            <person name="Pinto D."/>
            <person name="Vollmers J."/>
            <person name="Rivas-Marin E."/>
            <person name="Kohn T."/>
            <person name="Peeters S.H."/>
            <person name="Heuer A."/>
            <person name="Rast P."/>
            <person name="Oberbeckmann S."/>
            <person name="Bunk B."/>
            <person name="Jeske O."/>
            <person name="Meyerdierks A."/>
            <person name="Storesund J.E."/>
            <person name="Kallscheuer N."/>
            <person name="Luecker S."/>
            <person name="Lage O.M."/>
            <person name="Pohl T."/>
            <person name="Merkel B.J."/>
            <person name="Hornburger P."/>
            <person name="Mueller R.-W."/>
            <person name="Bruemmer F."/>
            <person name="Labrenz M."/>
            <person name="Spormann A.M."/>
            <person name="Op den Camp H."/>
            <person name="Overmann J."/>
            <person name="Amann R."/>
            <person name="Jetten M.S.M."/>
            <person name="Mascher T."/>
            <person name="Medema M.H."/>
            <person name="Devos D.P."/>
            <person name="Kaster A.-K."/>
            <person name="Ovreas L."/>
            <person name="Rohde M."/>
            <person name="Galperin M.Y."/>
            <person name="Jogler C."/>
        </authorList>
    </citation>
    <scope>NUCLEOTIDE SEQUENCE [LARGE SCALE GENOMIC DNA]</scope>
    <source>
        <strain evidence="5 6">Mal52</strain>
    </source>
</reference>
<name>A0A517ZMQ0_9PLAN</name>
<dbReference type="Gene3D" id="3.30.450.90">
    <property type="match status" value="1"/>
</dbReference>
<feature type="domain" description="Bacterial type II secretion system protein E" evidence="4">
    <location>
        <begin position="50"/>
        <end position="423"/>
    </location>
</feature>
<dbReference type="GO" id="GO:0016887">
    <property type="term" value="F:ATP hydrolysis activity"/>
    <property type="evidence" value="ECO:0007669"/>
    <property type="project" value="TreeGrafter"/>
</dbReference>
<sequence length="429" mass="47476">MIFGFGKKDDDEPTVDEEYDYVKFKGATNDKNPNLAKAQRLVDVGLIPAKELVTDALLRRAEMMRIDPKGAQSQLTLYIDGLPYSGGRLGKQEANAITQMLKMLAGLDVKVRDKKQSSGLRAELEGFKYVLDIAVTPTASGERLVIRVQDLSHELITIEDLGGDEEFKLKLREVLSSNGFLGIAGPPNSGTTTTAHGVMSGLDPYLNQMFSMGDLGCDELPNITPFEFNPDETLKEAMTRCFRKEADIIYLNKLTDAETTKTFLSFHNEGKLVSEFPAANAAAGLVQLIEWTQSPQLVVDAVRGVVSQLLIRRLCNDCKQVFRPNPTFLAKAGLPKDLTQLCRRAPQGEEFDPCEECDALGFQGRVGLFELIEMTEGMKKVILENPTTEAIRAQAKKEGMHSLQKDGLRLVAEGVTSLDELQRAFRARR</sequence>
<organism evidence="5 6">
    <name type="scientific">Symmachiella dynata</name>
    <dbReference type="NCBI Taxonomy" id="2527995"/>
    <lineage>
        <taxon>Bacteria</taxon>
        <taxon>Pseudomonadati</taxon>
        <taxon>Planctomycetota</taxon>
        <taxon>Planctomycetia</taxon>
        <taxon>Planctomycetales</taxon>
        <taxon>Planctomycetaceae</taxon>
        <taxon>Symmachiella</taxon>
    </lineage>
</organism>
<dbReference type="Pfam" id="PF00437">
    <property type="entry name" value="T2SSE"/>
    <property type="match status" value="1"/>
</dbReference>
<evidence type="ECO:0000256" key="1">
    <source>
        <dbReference type="ARBA" id="ARBA00006611"/>
    </source>
</evidence>
<gene>
    <name evidence="5" type="primary">xpsE_1</name>
    <name evidence="5" type="ORF">Mal52_22320</name>
</gene>
<dbReference type="AlphaFoldDB" id="A0A517ZMQ0"/>
<dbReference type="Proteomes" id="UP000319383">
    <property type="component" value="Chromosome"/>
</dbReference>
<keyword evidence="6" id="KW-1185">Reference proteome</keyword>
<dbReference type="InterPro" id="IPR027417">
    <property type="entry name" value="P-loop_NTPase"/>
</dbReference>
<dbReference type="EMBL" id="CP036276">
    <property type="protein sequence ID" value="QDU43756.1"/>
    <property type="molecule type" value="Genomic_DNA"/>
</dbReference>
<evidence type="ECO:0000313" key="5">
    <source>
        <dbReference type="EMBL" id="QDU43756.1"/>
    </source>
</evidence>
<evidence type="ECO:0000256" key="2">
    <source>
        <dbReference type="ARBA" id="ARBA00022741"/>
    </source>
</evidence>
<dbReference type="Gene3D" id="3.40.50.300">
    <property type="entry name" value="P-loop containing nucleotide triphosphate hydrolases"/>
    <property type="match status" value="1"/>
</dbReference>
<comment type="similarity">
    <text evidence="1">Belongs to the GSP E family.</text>
</comment>
<dbReference type="RefSeq" id="WP_145376034.1">
    <property type="nucleotide sequence ID" value="NZ_CAXBED010000037.1"/>
</dbReference>
<protein>
    <submittedName>
        <fullName evidence="5">Type II secretion system protein E</fullName>
    </submittedName>
</protein>
<dbReference type="SUPFAM" id="SSF52540">
    <property type="entry name" value="P-loop containing nucleoside triphosphate hydrolases"/>
    <property type="match status" value="1"/>
</dbReference>
<keyword evidence="2" id="KW-0547">Nucleotide-binding</keyword>
<dbReference type="PANTHER" id="PTHR30258">
    <property type="entry name" value="TYPE II SECRETION SYSTEM PROTEIN GSPE-RELATED"/>
    <property type="match status" value="1"/>
</dbReference>
<dbReference type="InterPro" id="IPR001482">
    <property type="entry name" value="T2SS/T4SS_dom"/>
</dbReference>
<evidence type="ECO:0000259" key="4">
    <source>
        <dbReference type="Pfam" id="PF00437"/>
    </source>
</evidence>
<dbReference type="GO" id="GO:0005524">
    <property type="term" value="F:ATP binding"/>
    <property type="evidence" value="ECO:0007669"/>
    <property type="project" value="UniProtKB-KW"/>
</dbReference>
<evidence type="ECO:0000256" key="3">
    <source>
        <dbReference type="ARBA" id="ARBA00022840"/>
    </source>
</evidence>
<dbReference type="PANTHER" id="PTHR30258:SF2">
    <property type="entry name" value="COMG OPERON PROTEIN 1"/>
    <property type="match status" value="1"/>
</dbReference>